<gene>
    <name evidence="2" type="ORF">BCT54_03390</name>
</gene>
<evidence type="ECO:0000313" key="3">
    <source>
        <dbReference type="Proteomes" id="UP000235533"/>
    </source>
</evidence>
<comment type="caution">
    <text evidence="2">The sequence shown here is derived from an EMBL/GenBank/DDBJ whole genome shotgun (WGS) entry which is preliminary data.</text>
</comment>
<accession>A0A2N7JR42</accession>
<proteinExistence type="predicted"/>
<dbReference type="Proteomes" id="UP000235533">
    <property type="component" value="Unassembled WGS sequence"/>
</dbReference>
<reference evidence="3" key="1">
    <citation type="submission" date="2016-07" db="EMBL/GenBank/DDBJ databases">
        <title>Nontailed viruses are major unrecognized killers of bacteria in the ocean.</title>
        <authorList>
            <person name="Kauffman K."/>
            <person name="Hussain F."/>
            <person name="Yang J."/>
            <person name="Arevalo P."/>
            <person name="Brown J."/>
            <person name="Cutler M."/>
            <person name="Kelly L."/>
            <person name="Polz M.F."/>
        </authorList>
    </citation>
    <scope>NUCLEOTIDE SEQUENCE [LARGE SCALE GENOMIC DNA]</scope>
    <source>
        <strain evidence="3">10N.261.48.B5</strain>
    </source>
</reference>
<sequence length="141" mass="16138">MENTYNIFCLIGVSIFIGLGLWVALEAFWLQSNIKPIQDSAPQIQAPIKTELLFNSSENSVLHGNDEILKIKNGSANHRFISYLFEHEGQDILIEQLYRDLKLPEDTYIKKLIANTKLPREIRNQAFTVSANTIHFKASFN</sequence>
<dbReference type="RefSeq" id="WP_102552383.1">
    <property type="nucleotide sequence ID" value="NZ_MCZF01000114.1"/>
</dbReference>
<evidence type="ECO:0000256" key="1">
    <source>
        <dbReference type="SAM" id="Phobius"/>
    </source>
</evidence>
<keyword evidence="1" id="KW-0472">Membrane</keyword>
<dbReference type="EMBL" id="MCZF01000114">
    <property type="protein sequence ID" value="PMM53526.1"/>
    <property type="molecule type" value="Genomic_DNA"/>
</dbReference>
<feature type="transmembrane region" description="Helical" evidence="1">
    <location>
        <begin position="7"/>
        <end position="30"/>
    </location>
</feature>
<keyword evidence="1" id="KW-1133">Transmembrane helix</keyword>
<name>A0A2N7JR42_VIBSP</name>
<organism evidence="2 3">
    <name type="scientific">Vibrio splendidus</name>
    <dbReference type="NCBI Taxonomy" id="29497"/>
    <lineage>
        <taxon>Bacteria</taxon>
        <taxon>Pseudomonadati</taxon>
        <taxon>Pseudomonadota</taxon>
        <taxon>Gammaproteobacteria</taxon>
        <taxon>Vibrionales</taxon>
        <taxon>Vibrionaceae</taxon>
        <taxon>Vibrio</taxon>
    </lineage>
</organism>
<keyword evidence="1" id="KW-0812">Transmembrane</keyword>
<dbReference type="AlphaFoldDB" id="A0A2N7JR42"/>
<protein>
    <submittedName>
        <fullName evidence="2">Uncharacterized protein</fullName>
    </submittedName>
</protein>
<evidence type="ECO:0000313" key="2">
    <source>
        <dbReference type="EMBL" id="PMM53526.1"/>
    </source>
</evidence>